<proteinExistence type="predicted"/>
<feature type="domain" description="ABC transporter" evidence="3">
    <location>
        <begin position="4"/>
        <end position="235"/>
    </location>
</feature>
<protein>
    <submittedName>
        <fullName evidence="4">Putative ABC transport system ATP-binding protein</fullName>
    </submittedName>
</protein>
<evidence type="ECO:0000313" key="5">
    <source>
        <dbReference type="Proteomes" id="UP000190135"/>
    </source>
</evidence>
<dbReference type="GO" id="GO:0022857">
    <property type="term" value="F:transmembrane transporter activity"/>
    <property type="evidence" value="ECO:0007669"/>
    <property type="project" value="TreeGrafter"/>
</dbReference>
<dbReference type="InterPro" id="IPR003593">
    <property type="entry name" value="AAA+_ATPase"/>
</dbReference>
<keyword evidence="5" id="KW-1185">Reference proteome</keyword>
<dbReference type="AlphaFoldDB" id="A0A1T4RSF2"/>
<dbReference type="InterPro" id="IPR027417">
    <property type="entry name" value="P-loop_NTPase"/>
</dbReference>
<dbReference type="PROSITE" id="PS50893">
    <property type="entry name" value="ABC_TRANSPORTER_2"/>
    <property type="match status" value="1"/>
</dbReference>
<organism evidence="4 5">
    <name type="scientific">Consotaella salsifontis</name>
    <dbReference type="NCBI Taxonomy" id="1365950"/>
    <lineage>
        <taxon>Bacteria</taxon>
        <taxon>Pseudomonadati</taxon>
        <taxon>Pseudomonadota</taxon>
        <taxon>Alphaproteobacteria</taxon>
        <taxon>Hyphomicrobiales</taxon>
        <taxon>Aurantimonadaceae</taxon>
        <taxon>Consotaella</taxon>
    </lineage>
</organism>
<dbReference type="SMART" id="SM00382">
    <property type="entry name" value="AAA"/>
    <property type="match status" value="1"/>
</dbReference>
<reference evidence="4 5" key="1">
    <citation type="submission" date="2017-02" db="EMBL/GenBank/DDBJ databases">
        <authorList>
            <person name="Peterson S.W."/>
        </authorList>
    </citation>
    <scope>NUCLEOTIDE SEQUENCE [LARGE SCALE GENOMIC DNA]</scope>
    <source>
        <strain evidence="4 5">USBA 369</strain>
    </source>
</reference>
<evidence type="ECO:0000259" key="3">
    <source>
        <dbReference type="PROSITE" id="PS50893"/>
    </source>
</evidence>
<gene>
    <name evidence="4" type="ORF">SAMN05428963_107211</name>
</gene>
<dbReference type="Proteomes" id="UP000190135">
    <property type="component" value="Unassembled WGS sequence"/>
</dbReference>
<sequence length="235" mass="25414">MIDLAIRDLVVAFKGLERPALSIPELAITPGERIAVTGPSGCGKTTFVNMVTGLSKPPRGAVSWDSIDLASLSEPGRDRWRAQTIGLVMQNFHLFPGLSAIDNVLLPQRLTALKLAHGHREEAARLLSRVGIERLDQPIETLSRGQMQRVAVARALARRPAVIVADEPTASLDADAGAAVADLLLELAEETGVTLIVASHERRLIDRMKRVIRLENGLVVRDGTSSTARPQFEDA</sequence>
<dbReference type="GO" id="GO:0005524">
    <property type="term" value="F:ATP binding"/>
    <property type="evidence" value="ECO:0007669"/>
    <property type="project" value="UniProtKB-KW"/>
</dbReference>
<keyword evidence="1" id="KW-0547">Nucleotide-binding</keyword>
<dbReference type="RefSeq" id="WP_078708700.1">
    <property type="nucleotide sequence ID" value="NZ_FUXL01000007.1"/>
</dbReference>
<evidence type="ECO:0000256" key="1">
    <source>
        <dbReference type="ARBA" id="ARBA00022741"/>
    </source>
</evidence>
<dbReference type="PANTHER" id="PTHR24220">
    <property type="entry name" value="IMPORT ATP-BINDING PROTEIN"/>
    <property type="match status" value="1"/>
</dbReference>
<dbReference type="GO" id="GO:0005886">
    <property type="term" value="C:plasma membrane"/>
    <property type="evidence" value="ECO:0007669"/>
    <property type="project" value="TreeGrafter"/>
</dbReference>
<keyword evidence="2 4" id="KW-0067">ATP-binding</keyword>
<dbReference type="Gene3D" id="3.40.50.300">
    <property type="entry name" value="P-loop containing nucleotide triphosphate hydrolases"/>
    <property type="match status" value="1"/>
</dbReference>
<dbReference type="PANTHER" id="PTHR24220:SF659">
    <property type="entry name" value="TRANSPORTER, PUTATIVE-RELATED"/>
    <property type="match status" value="1"/>
</dbReference>
<evidence type="ECO:0000313" key="4">
    <source>
        <dbReference type="EMBL" id="SKA18581.1"/>
    </source>
</evidence>
<dbReference type="InterPro" id="IPR015854">
    <property type="entry name" value="ABC_transpr_LolD-like"/>
</dbReference>
<dbReference type="STRING" id="1365950.SAMN05428963_107211"/>
<dbReference type="Pfam" id="PF00005">
    <property type="entry name" value="ABC_tran"/>
    <property type="match status" value="1"/>
</dbReference>
<dbReference type="OrthoDB" id="9787227at2"/>
<dbReference type="InterPro" id="IPR003439">
    <property type="entry name" value="ABC_transporter-like_ATP-bd"/>
</dbReference>
<accession>A0A1T4RSF2</accession>
<name>A0A1T4RSF2_9HYPH</name>
<dbReference type="SUPFAM" id="SSF52540">
    <property type="entry name" value="P-loop containing nucleoside triphosphate hydrolases"/>
    <property type="match status" value="1"/>
</dbReference>
<dbReference type="GO" id="GO:0016887">
    <property type="term" value="F:ATP hydrolysis activity"/>
    <property type="evidence" value="ECO:0007669"/>
    <property type="project" value="InterPro"/>
</dbReference>
<evidence type="ECO:0000256" key="2">
    <source>
        <dbReference type="ARBA" id="ARBA00022840"/>
    </source>
</evidence>
<dbReference type="EMBL" id="FUXL01000007">
    <property type="protein sequence ID" value="SKA18581.1"/>
    <property type="molecule type" value="Genomic_DNA"/>
</dbReference>